<dbReference type="STRING" id="1235802.C823_00249"/>
<dbReference type="OrthoDB" id="9810135at2"/>
<dbReference type="HOGENOM" id="CLU_2989969_0_0_9"/>
<comment type="caution">
    <text evidence="1">The sequence shown here is derived from an EMBL/GenBank/DDBJ whole genome shotgun (WGS) entry which is preliminary data.</text>
</comment>
<dbReference type="Pfam" id="PF14253">
    <property type="entry name" value="AbiH"/>
    <property type="match status" value="1"/>
</dbReference>
<reference evidence="1 2" key="1">
    <citation type="journal article" date="2014" name="Genome Announc.">
        <title>Draft genome sequences of the altered schaedler flora, a defined bacterial community from gnotobiotic mice.</title>
        <authorList>
            <person name="Wannemuehler M.J."/>
            <person name="Overstreet A.M."/>
            <person name="Ward D.V."/>
            <person name="Phillips G.J."/>
        </authorList>
    </citation>
    <scope>NUCLEOTIDE SEQUENCE [LARGE SCALE GENOMIC DNA]</scope>
    <source>
        <strain evidence="1 2">ASF492</strain>
    </source>
</reference>
<accession>N2BHN7</accession>
<proteinExistence type="predicted"/>
<evidence type="ECO:0000313" key="1">
    <source>
        <dbReference type="EMBL" id="EMZ37925.1"/>
    </source>
</evidence>
<dbReference type="InterPro" id="IPR025935">
    <property type="entry name" value="AbiH"/>
</dbReference>
<evidence type="ECO:0000313" key="2">
    <source>
        <dbReference type="Proteomes" id="UP000012589"/>
    </source>
</evidence>
<sequence length="57" mass="6852">MPELYIIGNGFDKGHGLKTSYWNFREYLEKYEEDFLVQMEKECIKFRVTGFAIYMGD</sequence>
<name>N2BHN7_9FIRM</name>
<dbReference type="AlphaFoldDB" id="N2BHN7"/>
<keyword evidence="2" id="KW-1185">Reference proteome</keyword>
<dbReference type="EMBL" id="AQFT01000009">
    <property type="protein sequence ID" value="EMZ37925.1"/>
    <property type="molecule type" value="Genomic_DNA"/>
</dbReference>
<organism evidence="1 2">
    <name type="scientific">Eubacterium plexicaudatum ASF492</name>
    <dbReference type="NCBI Taxonomy" id="1235802"/>
    <lineage>
        <taxon>Bacteria</taxon>
        <taxon>Bacillati</taxon>
        <taxon>Bacillota</taxon>
        <taxon>Clostridia</taxon>
        <taxon>Eubacteriales</taxon>
        <taxon>Eubacteriaceae</taxon>
        <taxon>Eubacterium</taxon>
    </lineage>
</organism>
<protein>
    <submittedName>
        <fullName evidence="1">Uncharacterized protein</fullName>
    </submittedName>
</protein>
<dbReference type="PATRIC" id="fig|1235802.3.peg.261"/>
<dbReference type="Proteomes" id="UP000012589">
    <property type="component" value="Unassembled WGS sequence"/>
</dbReference>
<gene>
    <name evidence="1" type="ORF">C823_00249</name>
</gene>